<name>A0ABT4R3N2_9HYPH</name>
<dbReference type="Proteomes" id="UP001152178">
    <property type="component" value="Unassembled WGS sequence"/>
</dbReference>
<keyword evidence="3" id="KW-1185">Reference proteome</keyword>
<dbReference type="InterPro" id="IPR040572">
    <property type="entry name" value="TackOD1"/>
</dbReference>
<dbReference type="Gene3D" id="2.20.28.160">
    <property type="match status" value="1"/>
</dbReference>
<dbReference type="EMBL" id="JAPFQA010000023">
    <property type="protein sequence ID" value="MCZ8548244.1"/>
    <property type="molecule type" value="Genomic_DNA"/>
</dbReference>
<dbReference type="RefSeq" id="WP_269908497.1">
    <property type="nucleotide sequence ID" value="NZ_JAPFQA010000023.1"/>
</dbReference>
<evidence type="ECO:0000313" key="3">
    <source>
        <dbReference type="Proteomes" id="UP001152178"/>
    </source>
</evidence>
<evidence type="ECO:0000259" key="1">
    <source>
        <dbReference type="Pfam" id="PF18551"/>
    </source>
</evidence>
<accession>A0ABT4R3N2</accession>
<proteinExistence type="predicted"/>
<evidence type="ECO:0000313" key="2">
    <source>
        <dbReference type="EMBL" id="MCZ8548244.1"/>
    </source>
</evidence>
<protein>
    <recommendedName>
        <fullName evidence="1">Thaumarchaeal output domain-containing protein</fullName>
    </recommendedName>
</protein>
<organism evidence="2 3">
    <name type="scientific">Mesorhizobium qingshengii</name>
    <dbReference type="NCBI Taxonomy" id="1165689"/>
    <lineage>
        <taxon>Bacteria</taxon>
        <taxon>Pseudomonadati</taxon>
        <taxon>Pseudomonadota</taxon>
        <taxon>Alphaproteobacteria</taxon>
        <taxon>Hyphomicrobiales</taxon>
        <taxon>Phyllobacteriaceae</taxon>
        <taxon>Mesorhizobium</taxon>
    </lineage>
</organism>
<gene>
    <name evidence="2" type="ORF">OOJ09_29070</name>
</gene>
<dbReference type="Pfam" id="PF18551">
    <property type="entry name" value="TackOD1"/>
    <property type="match status" value="1"/>
</dbReference>
<comment type="caution">
    <text evidence="2">The sequence shown here is derived from an EMBL/GenBank/DDBJ whole genome shotgun (WGS) entry which is preliminary data.</text>
</comment>
<reference evidence="2" key="1">
    <citation type="submission" date="2022-11" db="EMBL/GenBank/DDBJ databases">
        <authorList>
            <person name="Coimbra C."/>
        </authorList>
    </citation>
    <scope>NUCLEOTIDE SEQUENCE</scope>
    <source>
        <strain evidence="2">Jales19</strain>
    </source>
</reference>
<feature type="domain" description="Thaumarchaeal output" evidence="1">
    <location>
        <begin position="8"/>
        <end position="74"/>
    </location>
</feature>
<sequence length="82" mass="8798">MQIEADQSFCPVCGAARLVFSPVIHHMVCAYVGPQFDFAETPAGLTCPKCRRELRVSDAEIVGTSARCANCHAEMMVSPPAA</sequence>